<dbReference type="KEGG" id="bcae:A4V03_19980"/>
<evidence type="ECO:0000313" key="2">
    <source>
        <dbReference type="Proteomes" id="UP000092631"/>
    </source>
</evidence>
<dbReference type="OrthoDB" id="6394136at2"/>
<name>A0A1C7H4K6_9BACE</name>
<dbReference type="RefSeq" id="WP_084081190.1">
    <property type="nucleotide sequence ID" value="NZ_CAPDLJ010000006.1"/>
</dbReference>
<dbReference type="Pfam" id="PF07610">
    <property type="entry name" value="DUF1573"/>
    <property type="match status" value="1"/>
</dbReference>
<dbReference type="EMBL" id="CP015401">
    <property type="protein sequence ID" value="ANU59569.2"/>
    <property type="molecule type" value="Genomic_DNA"/>
</dbReference>
<dbReference type="Gene3D" id="2.60.40.10">
    <property type="entry name" value="Immunoglobulins"/>
    <property type="match status" value="1"/>
</dbReference>
<organism evidence="1 2">
    <name type="scientific">Bacteroides caecimuris</name>
    <dbReference type="NCBI Taxonomy" id="1796613"/>
    <lineage>
        <taxon>Bacteria</taxon>
        <taxon>Pseudomonadati</taxon>
        <taxon>Bacteroidota</taxon>
        <taxon>Bacteroidia</taxon>
        <taxon>Bacteroidales</taxon>
        <taxon>Bacteroidaceae</taxon>
        <taxon>Bacteroides</taxon>
    </lineage>
</organism>
<dbReference type="Proteomes" id="UP000092631">
    <property type="component" value="Chromosome"/>
</dbReference>
<reference evidence="2" key="1">
    <citation type="submission" date="2016-04" db="EMBL/GenBank/DDBJ databases">
        <title>Complete Genome Sequences of Twelve Strains of a Stable Defined Moderately Diverse Mouse Microbiota 2 (sDMDMm2).</title>
        <authorList>
            <person name="Uchimura Y."/>
            <person name="Wyss M."/>
            <person name="Brugiroux S."/>
            <person name="Limenitakis J.P."/>
            <person name="Stecher B."/>
            <person name="McCoy K.D."/>
            <person name="Macpherson A.J."/>
        </authorList>
    </citation>
    <scope>NUCLEOTIDE SEQUENCE [LARGE SCALE GENOMIC DNA]</scope>
    <source>
        <strain evidence="2">I48</strain>
    </source>
</reference>
<gene>
    <name evidence="1" type="ORF">A4V03_19980</name>
</gene>
<dbReference type="InterPro" id="IPR013783">
    <property type="entry name" value="Ig-like_fold"/>
</dbReference>
<dbReference type="PROSITE" id="PS51257">
    <property type="entry name" value="PROKAR_LIPOPROTEIN"/>
    <property type="match status" value="1"/>
</dbReference>
<proteinExistence type="predicted"/>
<protein>
    <submittedName>
        <fullName evidence="1">Uncharacterized protein</fullName>
    </submittedName>
</protein>
<dbReference type="InterPro" id="IPR011467">
    <property type="entry name" value="DUF1573"/>
</dbReference>
<accession>A0A1C7H4K6</accession>
<dbReference type="PANTHER" id="PTHR37833">
    <property type="entry name" value="LIPOPROTEIN-RELATED"/>
    <property type="match status" value="1"/>
</dbReference>
<evidence type="ECO:0000313" key="1">
    <source>
        <dbReference type="EMBL" id="ANU59569.2"/>
    </source>
</evidence>
<sequence>MKMYVMLLSLLSLYSCHNTNDCKAFVGISDVMEYGYEVSKPSLLCLINDSRQSQTVCKNDFLTSDFVYYIVDDSPNTILGKMLNPPVYPVYIIFEKDSIVSVVCHEEMRKKVENSTGKLLKNELLNFGNNNRNYINYLNALLRLSMYLEKQDMNYTMELNYLDSLVRKQNKFYGKYLLAQLYKDLDVKNADEMYSDLWVNSTKNDMEEYPEEFIDIMKCKDHLVLVNKEDILFDYTEYDFGIISPNKEVTCNFSFTNNSSNKFIIHNVITTCGCTVPVWNRKPIAPNTRDSISVKFKSNYTGVNHKTIIIEGNCKQKIELKIRASICN</sequence>
<dbReference type="AlphaFoldDB" id="A0A1C7H4K6"/>
<keyword evidence="2" id="KW-1185">Reference proteome</keyword>
<dbReference type="PANTHER" id="PTHR37833:SF1">
    <property type="entry name" value="SIGNAL PEPTIDE PROTEIN"/>
    <property type="match status" value="1"/>
</dbReference>